<dbReference type="InterPro" id="IPR001433">
    <property type="entry name" value="OxRdtase_FAD/NAD-bd"/>
</dbReference>
<dbReference type="InterPro" id="IPR017938">
    <property type="entry name" value="Riboflavin_synthase-like_b-brl"/>
</dbReference>
<gene>
    <name evidence="5" type="ORF">AVDCRST_MAG78-4</name>
</gene>
<dbReference type="PRINTS" id="PR00371">
    <property type="entry name" value="FPNCR"/>
</dbReference>
<keyword evidence="2" id="KW-0001">2Fe-2S</keyword>
<dbReference type="InterPro" id="IPR050415">
    <property type="entry name" value="MRET"/>
</dbReference>
<name>A0A6J4P9S3_9ACTN</name>
<evidence type="ECO:0000256" key="2">
    <source>
        <dbReference type="ARBA" id="ARBA00022714"/>
    </source>
</evidence>
<dbReference type="InterPro" id="IPR008333">
    <property type="entry name" value="Cbr1-like_FAD-bd_dom"/>
</dbReference>
<dbReference type="GO" id="GO:0051537">
    <property type="term" value="F:2 iron, 2 sulfur cluster binding"/>
    <property type="evidence" value="ECO:0007669"/>
    <property type="project" value="UniProtKB-KW"/>
</dbReference>
<dbReference type="AlphaFoldDB" id="A0A6J4P9S3"/>
<dbReference type="GO" id="GO:0016491">
    <property type="term" value="F:oxidoreductase activity"/>
    <property type="evidence" value="ECO:0007669"/>
    <property type="project" value="InterPro"/>
</dbReference>
<dbReference type="InterPro" id="IPR017927">
    <property type="entry name" value="FAD-bd_FR_type"/>
</dbReference>
<reference evidence="5" key="1">
    <citation type="submission" date="2020-02" db="EMBL/GenBank/DDBJ databases">
        <authorList>
            <person name="Meier V. D."/>
        </authorList>
    </citation>
    <scope>NUCLEOTIDE SEQUENCE</scope>
    <source>
        <strain evidence="5">AVDCRST_MAG78</strain>
    </source>
</reference>
<dbReference type="EMBL" id="CADCVB010000001">
    <property type="protein sequence ID" value="CAA9404284.1"/>
    <property type="molecule type" value="Genomic_DNA"/>
</dbReference>
<dbReference type="Gene3D" id="2.40.30.10">
    <property type="entry name" value="Translation factors"/>
    <property type="match status" value="1"/>
</dbReference>
<sequence>MAVQLYRTLWRLAEVGEVVPETPRTKSLVLEVPGWEGHKAGQHVDVRLTAEDGYQAQRSYSIASAPEDQRLVLTVDRLDDGEVSPYLTEVLMAGDRLELRGPIGGYFTWEAQDGGPLLLVGGGSGVVPLMAMLRHRAAVGSDVPTRLLYSSRSYEEIIYREELENLAARDGSLEVIHTLTRSRPEGWSGYDRRIDAEMLEEVAWTSDEIPLAFVCGPTPLVEAVGSALVGLGHGPARVKTERFGATGG</sequence>
<dbReference type="PANTHER" id="PTHR47354:SF5">
    <property type="entry name" value="PROTEIN RFBI"/>
    <property type="match status" value="1"/>
</dbReference>
<keyword evidence="2" id="KW-0408">Iron</keyword>
<proteinExistence type="predicted"/>
<dbReference type="InterPro" id="IPR039261">
    <property type="entry name" value="FNR_nucleotide-bd"/>
</dbReference>
<dbReference type="Gene3D" id="3.40.50.80">
    <property type="entry name" value="Nucleotide-binding domain of ferredoxin-NADP reductase (FNR) module"/>
    <property type="match status" value="1"/>
</dbReference>
<organism evidence="5">
    <name type="scientific">uncultured Rubrobacteraceae bacterium</name>
    <dbReference type="NCBI Taxonomy" id="349277"/>
    <lineage>
        <taxon>Bacteria</taxon>
        <taxon>Bacillati</taxon>
        <taxon>Actinomycetota</taxon>
        <taxon>Rubrobacteria</taxon>
        <taxon>Rubrobacterales</taxon>
        <taxon>Rubrobacteraceae</taxon>
        <taxon>environmental samples</taxon>
    </lineage>
</organism>
<evidence type="ECO:0000259" key="4">
    <source>
        <dbReference type="PROSITE" id="PS51384"/>
    </source>
</evidence>
<dbReference type="PROSITE" id="PS51384">
    <property type="entry name" value="FAD_FR"/>
    <property type="match status" value="1"/>
</dbReference>
<dbReference type="PANTHER" id="PTHR47354">
    <property type="entry name" value="NADH OXIDOREDUCTASE HCR"/>
    <property type="match status" value="1"/>
</dbReference>
<dbReference type="CDD" id="cd06217">
    <property type="entry name" value="FNR_iron_sulfur_binding_3"/>
    <property type="match status" value="1"/>
</dbReference>
<evidence type="ECO:0000256" key="3">
    <source>
        <dbReference type="ARBA" id="ARBA00023014"/>
    </source>
</evidence>
<dbReference type="Pfam" id="PF00175">
    <property type="entry name" value="NAD_binding_1"/>
    <property type="match status" value="1"/>
</dbReference>
<dbReference type="Pfam" id="PF00970">
    <property type="entry name" value="FAD_binding_6"/>
    <property type="match status" value="1"/>
</dbReference>
<feature type="domain" description="FAD-binding FR-type" evidence="4">
    <location>
        <begin position="8"/>
        <end position="109"/>
    </location>
</feature>
<dbReference type="PRINTS" id="PR00406">
    <property type="entry name" value="CYTB5RDTASE"/>
</dbReference>
<dbReference type="SUPFAM" id="SSF52343">
    <property type="entry name" value="Ferredoxin reductase-like, C-terminal NADP-linked domain"/>
    <property type="match status" value="1"/>
</dbReference>
<accession>A0A6J4P9S3</accession>
<dbReference type="SUPFAM" id="SSF63380">
    <property type="entry name" value="Riboflavin synthase domain-like"/>
    <property type="match status" value="1"/>
</dbReference>
<evidence type="ECO:0000256" key="1">
    <source>
        <dbReference type="ARBA" id="ARBA00001974"/>
    </source>
</evidence>
<keyword evidence="2" id="KW-0479">Metal-binding</keyword>
<evidence type="ECO:0000313" key="5">
    <source>
        <dbReference type="EMBL" id="CAA9404284.1"/>
    </source>
</evidence>
<keyword evidence="3" id="KW-0411">Iron-sulfur</keyword>
<comment type="cofactor">
    <cofactor evidence="1">
        <name>FAD</name>
        <dbReference type="ChEBI" id="CHEBI:57692"/>
    </cofactor>
</comment>
<protein>
    <submittedName>
        <fullName evidence="5">Flavodoxin reductases (Ferredoxin-NADPH reductases) family 1</fullName>
    </submittedName>
</protein>
<dbReference type="InterPro" id="IPR001709">
    <property type="entry name" value="Flavoprot_Pyr_Nucl_cyt_Rdtase"/>
</dbReference>